<feature type="domain" description="Histidine kinase" evidence="7">
    <location>
        <begin position="174"/>
        <end position="397"/>
    </location>
</feature>
<evidence type="ECO:0000313" key="9">
    <source>
        <dbReference type="EMBL" id="CUS33111.1"/>
    </source>
</evidence>
<dbReference type="InterPro" id="IPR005467">
    <property type="entry name" value="His_kinase_dom"/>
</dbReference>
<dbReference type="InterPro" id="IPR036890">
    <property type="entry name" value="HATPase_C_sf"/>
</dbReference>
<protein>
    <recommendedName>
        <fullName evidence="2">histidine kinase</fullName>
        <ecNumber evidence="2">2.7.13.3</ecNumber>
    </recommendedName>
</protein>
<dbReference type="Pfam" id="PF00512">
    <property type="entry name" value="HisKA"/>
    <property type="match status" value="1"/>
</dbReference>
<dbReference type="SMART" id="SM00448">
    <property type="entry name" value="REC"/>
    <property type="match status" value="1"/>
</dbReference>
<dbReference type="PANTHER" id="PTHR43065">
    <property type="entry name" value="SENSOR HISTIDINE KINASE"/>
    <property type="match status" value="1"/>
</dbReference>
<keyword evidence="10" id="KW-1185">Reference proteome</keyword>
<evidence type="ECO:0000259" key="8">
    <source>
        <dbReference type="PROSITE" id="PS50110"/>
    </source>
</evidence>
<gene>
    <name evidence="9" type="ORF">COMA1_10977</name>
</gene>
<reference evidence="9 10" key="1">
    <citation type="submission" date="2015-10" db="EMBL/GenBank/DDBJ databases">
        <authorList>
            <person name="Gilbert D.G."/>
        </authorList>
    </citation>
    <scope>NUCLEOTIDE SEQUENCE [LARGE SCALE GENOMIC DNA]</scope>
    <source>
        <strain evidence="9">COMA1</strain>
    </source>
</reference>
<dbReference type="Gene3D" id="3.40.50.2300">
    <property type="match status" value="2"/>
</dbReference>
<feature type="region of interest" description="Disordered" evidence="6">
    <location>
        <begin position="536"/>
        <end position="560"/>
    </location>
</feature>
<dbReference type="Proteomes" id="UP000199032">
    <property type="component" value="Unassembled WGS sequence"/>
</dbReference>
<feature type="domain" description="Response regulatory" evidence="8">
    <location>
        <begin position="21"/>
        <end position="137"/>
    </location>
</feature>
<dbReference type="InterPro" id="IPR036097">
    <property type="entry name" value="HisK_dim/P_sf"/>
</dbReference>
<dbReference type="InterPro" id="IPR003661">
    <property type="entry name" value="HisK_dim/P_dom"/>
</dbReference>
<keyword evidence="3 4" id="KW-0597">Phosphoprotein</keyword>
<keyword evidence="5" id="KW-0175">Coiled coil</keyword>
<dbReference type="SMART" id="SM00387">
    <property type="entry name" value="HATPase_c"/>
    <property type="match status" value="1"/>
</dbReference>
<proteinExistence type="predicted"/>
<dbReference type="InterPro" id="IPR001789">
    <property type="entry name" value="Sig_transdc_resp-reg_receiver"/>
</dbReference>
<dbReference type="SUPFAM" id="SSF52172">
    <property type="entry name" value="CheY-like"/>
    <property type="match status" value="2"/>
</dbReference>
<evidence type="ECO:0000259" key="7">
    <source>
        <dbReference type="PROSITE" id="PS50109"/>
    </source>
</evidence>
<dbReference type="PROSITE" id="PS50109">
    <property type="entry name" value="HIS_KIN"/>
    <property type="match status" value="1"/>
</dbReference>
<dbReference type="Pfam" id="PF00072">
    <property type="entry name" value="Response_reg"/>
    <property type="match status" value="1"/>
</dbReference>
<dbReference type="Gene3D" id="3.30.565.10">
    <property type="entry name" value="Histidine kinase-like ATPase, C-terminal domain"/>
    <property type="match status" value="1"/>
</dbReference>
<accession>A0A0S4L632</accession>
<dbReference type="PRINTS" id="PR00344">
    <property type="entry name" value="BCTRLSENSOR"/>
</dbReference>
<feature type="coiled-coil region" evidence="5">
    <location>
        <begin position="138"/>
        <end position="165"/>
    </location>
</feature>
<evidence type="ECO:0000256" key="6">
    <source>
        <dbReference type="SAM" id="MobiDB-lite"/>
    </source>
</evidence>
<dbReference type="SUPFAM" id="SSF55874">
    <property type="entry name" value="ATPase domain of HSP90 chaperone/DNA topoisomerase II/histidine kinase"/>
    <property type="match status" value="1"/>
</dbReference>
<dbReference type="InterPro" id="IPR011006">
    <property type="entry name" value="CheY-like_superfamily"/>
</dbReference>
<evidence type="ECO:0000256" key="1">
    <source>
        <dbReference type="ARBA" id="ARBA00000085"/>
    </source>
</evidence>
<dbReference type="SUPFAM" id="SSF47384">
    <property type="entry name" value="Homodimeric domain of signal transducing histidine kinase"/>
    <property type="match status" value="1"/>
</dbReference>
<evidence type="ECO:0000313" key="10">
    <source>
        <dbReference type="Proteomes" id="UP000199032"/>
    </source>
</evidence>
<dbReference type="PANTHER" id="PTHR43065:SF42">
    <property type="entry name" value="TWO-COMPONENT SENSOR PPRA"/>
    <property type="match status" value="1"/>
</dbReference>
<dbReference type="EC" id="2.7.13.3" evidence="2"/>
<evidence type="ECO:0000256" key="3">
    <source>
        <dbReference type="ARBA" id="ARBA00022553"/>
    </source>
</evidence>
<dbReference type="InterPro" id="IPR004358">
    <property type="entry name" value="Sig_transdc_His_kin-like_C"/>
</dbReference>
<keyword evidence="9" id="KW-0808">Transferase</keyword>
<evidence type="ECO:0000256" key="4">
    <source>
        <dbReference type="PROSITE-ProRule" id="PRU00169"/>
    </source>
</evidence>
<dbReference type="GO" id="GO:0000155">
    <property type="term" value="F:phosphorelay sensor kinase activity"/>
    <property type="evidence" value="ECO:0007669"/>
    <property type="project" value="InterPro"/>
</dbReference>
<dbReference type="AlphaFoldDB" id="A0A0S4L632"/>
<keyword evidence="9" id="KW-0418">Kinase</keyword>
<name>A0A0S4L632_9BACT</name>
<dbReference type="Gene3D" id="1.10.287.130">
    <property type="match status" value="1"/>
</dbReference>
<dbReference type="OrthoDB" id="9761263at2"/>
<dbReference type="SMART" id="SM00388">
    <property type="entry name" value="HisKA"/>
    <property type="match status" value="1"/>
</dbReference>
<feature type="modified residue" description="4-aspartylphosphate" evidence="4">
    <location>
        <position position="469"/>
    </location>
</feature>
<dbReference type="PROSITE" id="PS50110">
    <property type="entry name" value="RESPONSE_REGULATORY"/>
    <property type="match status" value="2"/>
</dbReference>
<sequence>MNHPRNEPGPISNPSMKTPLRIVHLEPSGEDGERIGTILANGGIACVIHRVETQQSFTTGITDDRTDLILAEFHTPGCGGDTAFTVAQKMASHVPFIFVSTSINESLITELLNRGVTDIISKDALGRLIPAVRRIVKEQQEREARREAEESLREHQLQLRHIQKLEAVGRLAGGLAHDFNNLLTVILGHSQVVLNEIDVAHPLRTQIQEMHNAGERARVLIRQLLMFSRKRPSEARVISLNTLLDDFESMLRRVIGEDIQLTVNLSQDDLRIKMDPALVEQIVMNLVVNARDAMPNGGRLTLELQLMHLDQAPRYHVMDLSPGEYVKLSVSDTGCGMSPEVQTHMFQPFFTTKDEEKGTGLGLSTVFDIVTQGGGGLDVTTMIGEGTRVDVYFPRSVGAIGPATGEPSAETSLGGHETVLLVEDDEAVRLLIRDELRKLGYRIVEARNGIEACLVATPYVGKLQLLLTDIVMPGMSGTELARHLRVIKPELKILFISGYEDDVGVGAGDTAIAYLQKPFTTETLAGTVRHLLDQTSRGQVRQGPAPGDLAQPQASVHHDA</sequence>
<comment type="catalytic activity">
    <reaction evidence="1">
        <text>ATP + protein L-histidine = ADP + protein N-phospho-L-histidine.</text>
        <dbReference type="EC" id="2.7.13.3"/>
    </reaction>
</comment>
<feature type="domain" description="Response regulatory" evidence="8">
    <location>
        <begin position="418"/>
        <end position="532"/>
    </location>
</feature>
<evidence type="ECO:0000256" key="5">
    <source>
        <dbReference type="SAM" id="Coils"/>
    </source>
</evidence>
<comment type="caution">
    <text evidence="4">Lacks conserved residue(s) required for the propagation of feature annotation.</text>
</comment>
<dbReference type="CDD" id="cd00082">
    <property type="entry name" value="HisKA"/>
    <property type="match status" value="1"/>
</dbReference>
<organism evidence="9 10">
    <name type="scientific">Candidatus Nitrospira nitrosa</name>
    <dbReference type="NCBI Taxonomy" id="1742972"/>
    <lineage>
        <taxon>Bacteria</taxon>
        <taxon>Pseudomonadati</taxon>
        <taxon>Nitrospirota</taxon>
        <taxon>Nitrospiria</taxon>
        <taxon>Nitrospirales</taxon>
        <taxon>Nitrospiraceae</taxon>
        <taxon>Nitrospira</taxon>
    </lineage>
</organism>
<dbReference type="STRING" id="1742972.COMA1_10977"/>
<dbReference type="InterPro" id="IPR003594">
    <property type="entry name" value="HATPase_dom"/>
</dbReference>
<evidence type="ECO:0000256" key="2">
    <source>
        <dbReference type="ARBA" id="ARBA00012438"/>
    </source>
</evidence>
<dbReference type="EMBL" id="CZQA01000001">
    <property type="protein sequence ID" value="CUS33111.1"/>
    <property type="molecule type" value="Genomic_DNA"/>
</dbReference>
<dbReference type="Pfam" id="PF02518">
    <property type="entry name" value="HATPase_c"/>
    <property type="match status" value="1"/>
</dbReference>